<evidence type="ECO:0000313" key="1">
    <source>
        <dbReference type="EMBL" id="KAJ0224960.1"/>
    </source>
</evidence>
<sequence length="234" mass="26489">MPVMSNSGTTCLVGVESNMGVKISRGFILASRLSGIGTSIGYGRPTAHVEHKQCARHIFAHFMKKFTGLELKNFREWGRRMFQFHAQRNKEEASTYNAYGNKDSPYEKVLSSRSIGSQTEGLWTVMPSGGDVFETMYGYNRYKVDLTTHTCTYNLWMLSGITCVHSQATINYIHKDPTTCGQKLSLLNHYHPHVSRMPGRSKLKRVKHASESQDAKYLSQRLKAPRTVRCGKCQ</sequence>
<protein>
    <recommendedName>
        <fullName evidence="3">Zinc finger PMZ-type domain-containing protein</fullName>
    </recommendedName>
</protein>
<accession>A0A9R1WGT7</accession>
<evidence type="ECO:0008006" key="3">
    <source>
        <dbReference type="Google" id="ProtNLM"/>
    </source>
</evidence>
<dbReference type="EMBL" id="NBSK02000001">
    <property type="protein sequence ID" value="KAJ0224960.1"/>
    <property type="molecule type" value="Genomic_DNA"/>
</dbReference>
<gene>
    <name evidence="1" type="ORF">LSAT_V11C100037200</name>
</gene>
<dbReference type="Proteomes" id="UP000235145">
    <property type="component" value="Unassembled WGS sequence"/>
</dbReference>
<name>A0A9R1WGT7_LACSA</name>
<dbReference type="AlphaFoldDB" id="A0A9R1WGT7"/>
<keyword evidence="2" id="KW-1185">Reference proteome</keyword>
<dbReference type="PANTHER" id="PTHR31973:SF197">
    <property type="entry name" value="SWIM-TYPE DOMAIN-CONTAINING PROTEIN"/>
    <property type="match status" value="1"/>
</dbReference>
<evidence type="ECO:0000313" key="2">
    <source>
        <dbReference type="Proteomes" id="UP000235145"/>
    </source>
</evidence>
<organism evidence="1 2">
    <name type="scientific">Lactuca sativa</name>
    <name type="common">Garden lettuce</name>
    <dbReference type="NCBI Taxonomy" id="4236"/>
    <lineage>
        <taxon>Eukaryota</taxon>
        <taxon>Viridiplantae</taxon>
        <taxon>Streptophyta</taxon>
        <taxon>Embryophyta</taxon>
        <taxon>Tracheophyta</taxon>
        <taxon>Spermatophyta</taxon>
        <taxon>Magnoliopsida</taxon>
        <taxon>eudicotyledons</taxon>
        <taxon>Gunneridae</taxon>
        <taxon>Pentapetalae</taxon>
        <taxon>asterids</taxon>
        <taxon>campanulids</taxon>
        <taxon>Asterales</taxon>
        <taxon>Asteraceae</taxon>
        <taxon>Cichorioideae</taxon>
        <taxon>Cichorieae</taxon>
        <taxon>Lactucinae</taxon>
        <taxon>Lactuca</taxon>
    </lineage>
</organism>
<proteinExistence type="predicted"/>
<reference evidence="1 2" key="1">
    <citation type="journal article" date="2017" name="Nat. Commun.">
        <title>Genome assembly with in vitro proximity ligation data and whole-genome triplication in lettuce.</title>
        <authorList>
            <person name="Reyes-Chin-Wo S."/>
            <person name="Wang Z."/>
            <person name="Yang X."/>
            <person name="Kozik A."/>
            <person name="Arikit S."/>
            <person name="Song C."/>
            <person name="Xia L."/>
            <person name="Froenicke L."/>
            <person name="Lavelle D.O."/>
            <person name="Truco M.J."/>
            <person name="Xia R."/>
            <person name="Zhu S."/>
            <person name="Xu C."/>
            <person name="Xu H."/>
            <person name="Xu X."/>
            <person name="Cox K."/>
            <person name="Korf I."/>
            <person name="Meyers B.C."/>
            <person name="Michelmore R.W."/>
        </authorList>
    </citation>
    <scope>NUCLEOTIDE SEQUENCE [LARGE SCALE GENOMIC DNA]</scope>
    <source>
        <strain evidence="2">cv. Salinas</strain>
        <tissue evidence="1">Seedlings</tissue>
    </source>
</reference>
<comment type="caution">
    <text evidence="1">The sequence shown here is derived from an EMBL/GenBank/DDBJ whole genome shotgun (WGS) entry which is preliminary data.</text>
</comment>
<dbReference type="PANTHER" id="PTHR31973">
    <property type="entry name" value="POLYPROTEIN, PUTATIVE-RELATED"/>
    <property type="match status" value="1"/>
</dbReference>